<protein>
    <submittedName>
        <fullName evidence="2">Uncharacterized protein</fullName>
    </submittedName>
</protein>
<evidence type="ECO:0000313" key="3">
    <source>
        <dbReference type="Proteomes" id="UP000186817"/>
    </source>
</evidence>
<proteinExistence type="predicted"/>
<feature type="compositionally biased region" description="Polar residues" evidence="1">
    <location>
        <begin position="401"/>
        <end position="411"/>
    </location>
</feature>
<feature type="region of interest" description="Disordered" evidence="1">
    <location>
        <begin position="374"/>
        <end position="442"/>
    </location>
</feature>
<evidence type="ECO:0000313" key="2">
    <source>
        <dbReference type="EMBL" id="OLQ12753.1"/>
    </source>
</evidence>
<dbReference type="OrthoDB" id="10688137at2759"/>
<dbReference type="EMBL" id="LSRX01000038">
    <property type="protein sequence ID" value="OLQ12753.1"/>
    <property type="molecule type" value="Genomic_DNA"/>
</dbReference>
<reference evidence="2 3" key="1">
    <citation type="submission" date="2016-02" db="EMBL/GenBank/DDBJ databases">
        <title>Genome analysis of coral dinoflagellate symbionts highlights evolutionary adaptations to a symbiotic lifestyle.</title>
        <authorList>
            <person name="Aranda M."/>
            <person name="Li Y."/>
            <person name="Liew Y.J."/>
            <person name="Baumgarten S."/>
            <person name="Simakov O."/>
            <person name="Wilson M."/>
            <person name="Piel J."/>
            <person name="Ashoor H."/>
            <person name="Bougouffa S."/>
            <person name="Bajic V.B."/>
            <person name="Ryu T."/>
            <person name="Ravasi T."/>
            <person name="Bayer T."/>
            <person name="Micklem G."/>
            <person name="Kim H."/>
            <person name="Bhak J."/>
            <person name="Lajeunesse T.C."/>
            <person name="Voolstra C.R."/>
        </authorList>
    </citation>
    <scope>NUCLEOTIDE SEQUENCE [LARGE SCALE GENOMIC DNA]</scope>
    <source>
        <strain evidence="2 3">CCMP2467</strain>
    </source>
</reference>
<gene>
    <name evidence="2" type="ORF">AK812_SmicGene3218</name>
</gene>
<feature type="region of interest" description="Disordered" evidence="1">
    <location>
        <begin position="140"/>
        <end position="161"/>
    </location>
</feature>
<accession>A0A1Q9EZE2</accession>
<keyword evidence="3" id="KW-1185">Reference proteome</keyword>
<comment type="caution">
    <text evidence="2">The sequence shown here is derived from an EMBL/GenBank/DDBJ whole genome shotgun (WGS) entry which is preliminary data.</text>
</comment>
<dbReference type="Proteomes" id="UP000186817">
    <property type="component" value="Unassembled WGS sequence"/>
</dbReference>
<feature type="region of interest" description="Disordered" evidence="1">
    <location>
        <begin position="26"/>
        <end position="116"/>
    </location>
</feature>
<dbReference type="AlphaFoldDB" id="A0A1Q9EZE2"/>
<feature type="compositionally biased region" description="Basic and acidic residues" evidence="1">
    <location>
        <begin position="374"/>
        <end position="396"/>
    </location>
</feature>
<name>A0A1Q9EZE2_SYMMI</name>
<organism evidence="2 3">
    <name type="scientific">Symbiodinium microadriaticum</name>
    <name type="common">Dinoflagellate</name>
    <name type="synonym">Zooxanthella microadriatica</name>
    <dbReference type="NCBI Taxonomy" id="2951"/>
    <lineage>
        <taxon>Eukaryota</taxon>
        <taxon>Sar</taxon>
        <taxon>Alveolata</taxon>
        <taxon>Dinophyceae</taxon>
        <taxon>Suessiales</taxon>
        <taxon>Symbiodiniaceae</taxon>
        <taxon>Symbiodinium</taxon>
    </lineage>
</organism>
<evidence type="ECO:0000256" key="1">
    <source>
        <dbReference type="SAM" id="MobiDB-lite"/>
    </source>
</evidence>
<sequence>MASAAIAQEALRAWIKLLPPDQQEAILQSMGNSLPGEADAPPVPTSQPSQGDPATTPIPEDDDLSAHASASSSQQPMQPTVDETLPEPTSTPDRGPRHHRANLDPADPATVYQPLSGQDIDTVDDWWYTLYDEDFIRLACDPQPSQEPTQPADAAASDSDGEYVRNRMPLPANFRPSFGRYWYHRCSGNHNPRNIDPPSKPPTVQIGRAKNPIDLVHGRRTLLRLSLLTRAFGPAGLDVLQLKGRTRRRQDIYQTLGVGWQHNTVGGPTAKTAAPSDDPRVKGWLCGGKHSRSGLRQNQWATWSVCEVCGLRLTYEKKKMGHGYTRTAGPPAHHVAMAMEELRSTIPAEDLTESIVKGKIMEIQRRKKVMGEKVKIETQMEEREPSPRPPTCDDRRRTGRSLPTTATSSQDVVAMSRAKAAPRKREPRPTLGNPVAKTESEKEKDLEEAWLLFRIAGASRFHAPHNRLAGAAGKALALALAFAFGVASAASAASTS</sequence>